<dbReference type="InterPro" id="IPR036737">
    <property type="entry name" value="OmpA-like_sf"/>
</dbReference>
<name>A0ABS7AFN7_9PROT</name>
<keyword evidence="6" id="KW-0732">Signal</keyword>
<organism evidence="8 9">
    <name type="scientific">Roseomonas alba</name>
    <dbReference type="NCBI Taxonomy" id="2846776"/>
    <lineage>
        <taxon>Bacteria</taxon>
        <taxon>Pseudomonadati</taxon>
        <taxon>Pseudomonadota</taxon>
        <taxon>Alphaproteobacteria</taxon>
        <taxon>Acetobacterales</taxon>
        <taxon>Roseomonadaceae</taxon>
        <taxon>Roseomonas</taxon>
    </lineage>
</organism>
<comment type="caution">
    <text evidence="8">The sequence shown here is derived from an EMBL/GenBank/DDBJ whole genome shotgun (WGS) entry which is preliminary data.</text>
</comment>
<feature type="domain" description="OmpA-like" evidence="7">
    <location>
        <begin position="67"/>
        <end position="186"/>
    </location>
</feature>
<sequence>MHPIRPAFMLMAMLLGGPVAAQPSPDPVADSIVRNLTRGLRIQGQGGTPPTSETAPPVPGVDARTTAQPGQGAVSLMIVFATGSDALTPESQALVASLARALGTEPLTTVRFRIEGHTDTVGGMAMNQALSERRAKAVRDALVTRFGIDPARLETRGYGETQLLVPTPDGQGEIRNRRVQVVTLAP</sequence>
<gene>
    <name evidence="8" type="ORF">KPL78_24150</name>
</gene>
<dbReference type="RefSeq" id="WP_219765537.1">
    <property type="nucleotide sequence ID" value="NZ_JAHYBZ010000009.1"/>
</dbReference>
<proteinExistence type="predicted"/>
<feature type="region of interest" description="Disordered" evidence="5">
    <location>
        <begin position="41"/>
        <end position="63"/>
    </location>
</feature>
<dbReference type="PROSITE" id="PS51123">
    <property type="entry name" value="OMPA_2"/>
    <property type="match status" value="1"/>
</dbReference>
<dbReference type="CDD" id="cd07185">
    <property type="entry name" value="OmpA_C-like"/>
    <property type="match status" value="1"/>
</dbReference>
<feature type="signal peptide" evidence="6">
    <location>
        <begin position="1"/>
        <end position="21"/>
    </location>
</feature>
<keyword evidence="9" id="KW-1185">Reference proteome</keyword>
<dbReference type="InterPro" id="IPR006664">
    <property type="entry name" value="OMP_bac"/>
</dbReference>
<evidence type="ECO:0000256" key="1">
    <source>
        <dbReference type="ARBA" id="ARBA00004442"/>
    </source>
</evidence>
<evidence type="ECO:0000256" key="2">
    <source>
        <dbReference type="ARBA" id="ARBA00023136"/>
    </source>
</evidence>
<dbReference type="SUPFAM" id="SSF103088">
    <property type="entry name" value="OmpA-like"/>
    <property type="match status" value="1"/>
</dbReference>
<dbReference type="PANTHER" id="PTHR30329:SF21">
    <property type="entry name" value="LIPOPROTEIN YIAD-RELATED"/>
    <property type="match status" value="1"/>
</dbReference>
<evidence type="ECO:0000256" key="6">
    <source>
        <dbReference type="SAM" id="SignalP"/>
    </source>
</evidence>
<evidence type="ECO:0000256" key="3">
    <source>
        <dbReference type="ARBA" id="ARBA00023237"/>
    </source>
</evidence>
<protein>
    <submittedName>
        <fullName evidence="8">OmpA family protein</fullName>
    </submittedName>
</protein>
<keyword evidence="2 4" id="KW-0472">Membrane</keyword>
<dbReference type="Gene3D" id="3.30.1330.60">
    <property type="entry name" value="OmpA-like domain"/>
    <property type="match status" value="1"/>
</dbReference>
<evidence type="ECO:0000256" key="4">
    <source>
        <dbReference type="PROSITE-ProRule" id="PRU00473"/>
    </source>
</evidence>
<dbReference type="EMBL" id="JAHYBZ010000009">
    <property type="protein sequence ID" value="MBW6400973.1"/>
    <property type="molecule type" value="Genomic_DNA"/>
</dbReference>
<dbReference type="PRINTS" id="PR01021">
    <property type="entry name" value="OMPADOMAIN"/>
</dbReference>
<dbReference type="Proteomes" id="UP001196565">
    <property type="component" value="Unassembled WGS sequence"/>
</dbReference>
<dbReference type="Pfam" id="PF00691">
    <property type="entry name" value="OmpA"/>
    <property type="match status" value="1"/>
</dbReference>
<dbReference type="PANTHER" id="PTHR30329">
    <property type="entry name" value="STATOR ELEMENT OF FLAGELLAR MOTOR COMPLEX"/>
    <property type="match status" value="1"/>
</dbReference>
<accession>A0ABS7AFN7</accession>
<dbReference type="InterPro" id="IPR050330">
    <property type="entry name" value="Bact_OuterMem_StrucFunc"/>
</dbReference>
<keyword evidence="3" id="KW-0998">Cell outer membrane</keyword>
<reference evidence="8 9" key="1">
    <citation type="submission" date="2021-07" db="EMBL/GenBank/DDBJ databases">
        <authorList>
            <person name="So Y."/>
        </authorList>
    </citation>
    <scope>NUCLEOTIDE SEQUENCE [LARGE SCALE GENOMIC DNA]</scope>
    <source>
        <strain evidence="8 9">HJA6</strain>
    </source>
</reference>
<evidence type="ECO:0000313" key="9">
    <source>
        <dbReference type="Proteomes" id="UP001196565"/>
    </source>
</evidence>
<evidence type="ECO:0000256" key="5">
    <source>
        <dbReference type="SAM" id="MobiDB-lite"/>
    </source>
</evidence>
<comment type="subcellular location">
    <subcellularLocation>
        <location evidence="1">Cell outer membrane</location>
    </subcellularLocation>
</comment>
<evidence type="ECO:0000259" key="7">
    <source>
        <dbReference type="PROSITE" id="PS51123"/>
    </source>
</evidence>
<evidence type="ECO:0000313" key="8">
    <source>
        <dbReference type="EMBL" id="MBW6400973.1"/>
    </source>
</evidence>
<dbReference type="InterPro" id="IPR006665">
    <property type="entry name" value="OmpA-like"/>
</dbReference>
<feature type="chain" id="PRO_5047488237" evidence="6">
    <location>
        <begin position="22"/>
        <end position="186"/>
    </location>
</feature>